<dbReference type="AlphaFoldDB" id="A0A3N2Q1V1"/>
<dbReference type="GeneID" id="39583299"/>
<keyword evidence="3" id="KW-1185">Reference proteome</keyword>
<reference evidence="2 3" key="1">
    <citation type="journal article" date="2018" name="Mol. Ecol.">
        <title>The obligate alkalophilic soda-lake fungus Sodiomyces alkalinus has shifted to a protein diet.</title>
        <authorList>
            <person name="Grum-Grzhimaylo A.A."/>
            <person name="Falkoski D.L."/>
            <person name="van den Heuvel J."/>
            <person name="Valero-Jimenez C.A."/>
            <person name="Min B."/>
            <person name="Choi I.G."/>
            <person name="Lipzen A."/>
            <person name="Daum C.G."/>
            <person name="Aanen D.K."/>
            <person name="Tsang A."/>
            <person name="Henrissat B."/>
            <person name="Bilanenko E.N."/>
            <person name="de Vries R.P."/>
            <person name="van Kan J.A.L."/>
            <person name="Grigoriev I.V."/>
            <person name="Debets A.J.M."/>
        </authorList>
    </citation>
    <scope>NUCLEOTIDE SEQUENCE [LARGE SCALE GENOMIC DNA]</scope>
    <source>
        <strain evidence="2 3">F11</strain>
    </source>
</reference>
<evidence type="ECO:0000313" key="2">
    <source>
        <dbReference type="EMBL" id="ROT40730.1"/>
    </source>
</evidence>
<dbReference type="Proteomes" id="UP000272025">
    <property type="component" value="Unassembled WGS sequence"/>
</dbReference>
<dbReference type="RefSeq" id="XP_028468536.1">
    <property type="nucleotide sequence ID" value="XM_028614822.1"/>
</dbReference>
<dbReference type="STRING" id="1314773.A0A3N2Q1V1"/>
<evidence type="ECO:0000313" key="3">
    <source>
        <dbReference type="Proteomes" id="UP000272025"/>
    </source>
</evidence>
<organism evidence="2 3">
    <name type="scientific">Sodiomyces alkalinus (strain CBS 110278 / VKM F-3762 / F11)</name>
    <name type="common">Alkaliphilic filamentous fungus</name>
    <dbReference type="NCBI Taxonomy" id="1314773"/>
    <lineage>
        <taxon>Eukaryota</taxon>
        <taxon>Fungi</taxon>
        <taxon>Dikarya</taxon>
        <taxon>Ascomycota</taxon>
        <taxon>Pezizomycotina</taxon>
        <taxon>Sordariomycetes</taxon>
        <taxon>Hypocreomycetidae</taxon>
        <taxon>Glomerellales</taxon>
        <taxon>Plectosphaerellaceae</taxon>
        <taxon>Sodiomyces</taxon>
    </lineage>
</organism>
<protein>
    <submittedName>
        <fullName evidence="2">Uncharacterized protein</fullName>
    </submittedName>
</protein>
<feature type="region of interest" description="Disordered" evidence="1">
    <location>
        <begin position="289"/>
        <end position="344"/>
    </location>
</feature>
<name>A0A3N2Q1V1_SODAK</name>
<proteinExistence type="predicted"/>
<evidence type="ECO:0000256" key="1">
    <source>
        <dbReference type="SAM" id="MobiDB-lite"/>
    </source>
</evidence>
<sequence>MEEYEDLGQFYSTFVLSLQPKRPRPSPKKSQKKATAYIHHPKQTQQYKGNETETIITIITIITIMPSLLRAALPFAALAHAASDVVFNPDSNPPLNLSPVVFREAAAVPNATNAVPLAFGDSSDDTGANQWGLRILVTGNVPVRDDDDNDDDDDDDDEDVTQLTVISLIAPEGLSSDATREAQDDRGSCEVFSSQCRDALESAASNRDGCGRVDIPDSCSEWFSSDRQWNDEVTSNATLSSRVFARATDPEDAGSDDARAAYARAVTHVWPVVVSLGDSSALRCLRASDVHQGSDEPDRVPDRDPDADGDSDDDDDDDDDRNGNGSGSGSGSGSGNDDDDDNAAGMVRAGVFGAVGVAVLAAVAAF</sequence>
<feature type="compositionally biased region" description="Gly residues" evidence="1">
    <location>
        <begin position="324"/>
        <end position="334"/>
    </location>
</feature>
<feature type="compositionally biased region" description="Acidic residues" evidence="1">
    <location>
        <begin position="307"/>
        <end position="320"/>
    </location>
</feature>
<accession>A0A3N2Q1V1</accession>
<gene>
    <name evidence="2" type="ORF">SODALDRAFT_376489</name>
</gene>
<feature type="compositionally biased region" description="Basic and acidic residues" evidence="1">
    <location>
        <begin position="289"/>
        <end position="306"/>
    </location>
</feature>
<dbReference type="EMBL" id="ML119052">
    <property type="protein sequence ID" value="ROT40730.1"/>
    <property type="molecule type" value="Genomic_DNA"/>
</dbReference>
<dbReference type="OrthoDB" id="10324053at2759"/>